<feature type="domain" description="DUF5581" evidence="1">
    <location>
        <begin position="196"/>
        <end position="296"/>
    </location>
</feature>
<dbReference type="FunCoup" id="A0A6P7YQ60">
    <property type="interactions" value="22"/>
</dbReference>
<dbReference type="InParanoid" id="A0A6P7YQ60"/>
<evidence type="ECO:0000259" key="1">
    <source>
        <dbReference type="Pfam" id="PF17744"/>
    </source>
</evidence>
<dbReference type="InterPro" id="IPR039581">
    <property type="entry name" value="FNDC11"/>
</dbReference>
<organism evidence="3 4">
    <name type="scientific">Microcaecilia unicolor</name>
    <dbReference type="NCBI Taxonomy" id="1415580"/>
    <lineage>
        <taxon>Eukaryota</taxon>
        <taxon>Metazoa</taxon>
        <taxon>Chordata</taxon>
        <taxon>Craniata</taxon>
        <taxon>Vertebrata</taxon>
        <taxon>Euteleostomi</taxon>
        <taxon>Amphibia</taxon>
        <taxon>Gymnophiona</taxon>
        <taxon>Siphonopidae</taxon>
        <taxon>Microcaecilia</taxon>
    </lineage>
</organism>
<dbReference type="OrthoDB" id="8699528at2759"/>
<dbReference type="InterPro" id="IPR048317">
    <property type="entry name" value="DUF5581_C"/>
</dbReference>
<evidence type="ECO:0000313" key="3">
    <source>
        <dbReference type="Proteomes" id="UP000515156"/>
    </source>
</evidence>
<dbReference type="RefSeq" id="XP_030066856.1">
    <property type="nucleotide sequence ID" value="XM_030210996.1"/>
</dbReference>
<dbReference type="CTD" id="79025"/>
<protein>
    <submittedName>
        <fullName evidence="4">Fibronectin type III domain-containing protein 11</fullName>
    </submittedName>
</protein>
<gene>
    <name evidence="4" type="primary">FNDC11</name>
</gene>
<dbReference type="InterPro" id="IPR049231">
    <property type="entry name" value="DUF5581_N"/>
</dbReference>
<feature type="domain" description="DUF5581" evidence="2">
    <location>
        <begin position="23"/>
        <end position="191"/>
    </location>
</feature>
<proteinExistence type="predicted"/>
<reference evidence="4" key="1">
    <citation type="submission" date="2025-08" db="UniProtKB">
        <authorList>
            <consortium name="RefSeq"/>
        </authorList>
    </citation>
    <scope>IDENTIFICATION</scope>
</reference>
<name>A0A6P7YQ60_9AMPH</name>
<dbReference type="PANTHER" id="PTHR14537">
    <property type="entry name" value="FIBRONECTIN TYPE III DOMAIN-CONTAINING PROTEIN 11"/>
    <property type="match status" value="1"/>
</dbReference>
<evidence type="ECO:0000313" key="4">
    <source>
        <dbReference type="RefSeq" id="XP_030066856.1"/>
    </source>
</evidence>
<dbReference type="Pfam" id="PF20996">
    <property type="entry name" value="DUF5581_N"/>
    <property type="match status" value="1"/>
</dbReference>
<keyword evidence="3" id="KW-1185">Reference proteome</keyword>
<sequence>MNTHLVSKVCSQNSMMYGVEEQEDEAWKMYQERKGIVLEFLSTELSLSLLKRHQTRVELLKKCSYYIDILPKHLALGDQNHLMLPTAMFQLIDPWKFQRMKKLGTAQTRLQLLLLSELLEQLKQGRAALVDLLKSYDISTFLSEWDTISRRLSELSALLDDFLATLVPGRLYIKHRLVSDIGTTKIPHIRLVLRTKMPVVFDRKESIAHEDRACLKWFSMGQHPQPEQFELHLKLLDPQTQQERVQSGGIPVSSSSFEVKNLLSDRLYEFSIKRLETYTLVYETWNDTITLRTKPLEQSMNAEWSPGRS</sequence>
<dbReference type="Proteomes" id="UP000515156">
    <property type="component" value="Chromosome 8"/>
</dbReference>
<dbReference type="GeneID" id="115475350"/>
<dbReference type="AlphaFoldDB" id="A0A6P7YQ60"/>
<evidence type="ECO:0000259" key="2">
    <source>
        <dbReference type="Pfam" id="PF20996"/>
    </source>
</evidence>
<dbReference type="Pfam" id="PF17744">
    <property type="entry name" value="DUF5581"/>
    <property type="match status" value="1"/>
</dbReference>
<accession>A0A6P7YQ60</accession>
<dbReference type="KEGG" id="muo:115475350"/>